<keyword evidence="2" id="KW-1185">Reference proteome</keyword>
<dbReference type="EMBL" id="PNYB01000004">
    <property type="protein sequence ID" value="PMS26643.1"/>
    <property type="molecule type" value="Genomic_DNA"/>
</dbReference>
<proteinExistence type="predicted"/>
<dbReference type="InterPro" id="IPR003737">
    <property type="entry name" value="GlcNAc_PI_deacetylase-related"/>
</dbReference>
<gene>
    <name evidence="1" type="ORF">C0Z19_06865</name>
</gene>
<protein>
    <recommendedName>
        <fullName evidence="3">GlcNAc-PI de-N-acetylase</fullName>
    </recommendedName>
</protein>
<dbReference type="Gene3D" id="3.40.50.10320">
    <property type="entry name" value="LmbE-like"/>
    <property type="match status" value="1"/>
</dbReference>
<sequence length="243" mass="26745">MLSLTLNSLVGRRILLLSPHADDVAYSIGGIVANLSLRADILLMTIFGRSGWALASNLREASVDVISAVREQEDRAYCERRRIDYSILYCPDSFVMGYDEATELSVVPDDDPRTADVVTLIGDTVARLVPDVVVAPCGLGGHVDHRIVRTAADALHQADIFYYEDIPYSASLRLSELDKELATQGLAPAGTVDIELVVRNKCEDMWSYRSQTSALTVAEMLQHAGRIGASTGRYAERVWRRTS</sequence>
<evidence type="ECO:0000313" key="1">
    <source>
        <dbReference type="EMBL" id="PMS26643.1"/>
    </source>
</evidence>
<dbReference type="Proteomes" id="UP000235347">
    <property type="component" value="Unassembled WGS sequence"/>
</dbReference>
<dbReference type="Pfam" id="PF02585">
    <property type="entry name" value="PIG-L"/>
    <property type="match status" value="1"/>
</dbReference>
<evidence type="ECO:0008006" key="3">
    <source>
        <dbReference type="Google" id="ProtNLM"/>
    </source>
</evidence>
<dbReference type="AlphaFoldDB" id="A0A2N7WB57"/>
<accession>A0A2N7WB57</accession>
<organism evidence="1 2">
    <name type="scientific">Trinickia soli</name>
    <dbReference type="NCBI Taxonomy" id="380675"/>
    <lineage>
        <taxon>Bacteria</taxon>
        <taxon>Pseudomonadati</taxon>
        <taxon>Pseudomonadota</taxon>
        <taxon>Betaproteobacteria</taxon>
        <taxon>Burkholderiales</taxon>
        <taxon>Burkholderiaceae</taxon>
        <taxon>Trinickia</taxon>
    </lineage>
</organism>
<evidence type="ECO:0000313" key="2">
    <source>
        <dbReference type="Proteomes" id="UP000235347"/>
    </source>
</evidence>
<dbReference type="SUPFAM" id="SSF102588">
    <property type="entry name" value="LmbE-like"/>
    <property type="match status" value="1"/>
</dbReference>
<name>A0A2N7WB57_9BURK</name>
<reference evidence="1 2" key="1">
    <citation type="submission" date="2018-01" db="EMBL/GenBank/DDBJ databases">
        <title>Whole genome analyses suggest that Burkholderia sensu lato contains two further novel genera in the rhizoxinica-symbiotica group Mycetohabitans gen. nov., and Trinickia gen. nov.: implications for the evolution of diazotrophy and nodulation in the Burkholderiaceae.</title>
        <authorList>
            <person name="Estrada-de los Santos P."/>
            <person name="Palmer M."/>
            <person name="Chavez-Ramirez B."/>
            <person name="Beukes C."/>
            <person name="Steenkamp E.T."/>
            <person name="Hirsch A.M."/>
            <person name="Manyaka P."/>
            <person name="Maluk M."/>
            <person name="Lafos M."/>
            <person name="Crook M."/>
            <person name="Gross E."/>
            <person name="Simon M.F."/>
            <person name="Bueno dos Reis Junior F."/>
            <person name="Poole P.S."/>
            <person name="Venter S.N."/>
            <person name="James E.K."/>
        </authorList>
    </citation>
    <scope>NUCLEOTIDE SEQUENCE [LARGE SCALE GENOMIC DNA]</scope>
    <source>
        <strain evidence="1 2">GP25-8</strain>
    </source>
</reference>
<dbReference type="InterPro" id="IPR024078">
    <property type="entry name" value="LmbE-like_dom_sf"/>
</dbReference>
<comment type="caution">
    <text evidence="1">The sequence shown here is derived from an EMBL/GenBank/DDBJ whole genome shotgun (WGS) entry which is preliminary data.</text>
</comment>